<feature type="region of interest" description="Disordered" evidence="1">
    <location>
        <begin position="489"/>
        <end position="542"/>
    </location>
</feature>
<organism evidence="3 4">
    <name type="scientific">Seminavis robusta</name>
    <dbReference type="NCBI Taxonomy" id="568900"/>
    <lineage>
        <taxon>Eukaryota</taxon>
        <taxon>Sar</taxon>
        <taxon>Stramenopiles</taxon>
        <taxon>Ochrophyta</taxon>
        <taxon>Bacillariophyta</taxon>
        <taxon>Bacillariophyceae</taxon>
        <taxon>Bacillariophycidae</taxon>
        <taxon>Naviculales</taxon>
        <taxon>Naviculaceae</taxon>
        <taxon>Seminavis</taxon>
    </lineage>
</organism>
<evidence type="ECO:0000259" key="2">
    <source>
        <dbReference type="PROSITE" id="PS51233"/>
    </source>
</evidence>
<comment type="caution">
    <text evidence="3">The sequence shown here is derived from an EMBL/GenBank/DDBJ whole genome shotgun (WGS) entry which is preliminary data.</text>
</comment>
<keyword evidence="4" id="KW-1185">Reference proteome</keyword>
<dbReference type="EMBL" id="CAICTM010000230">
    <property type="protein sequence ID" value="CAB9505448.1"/>
    <property type="molecule type" value="Genomic_DNA"/>
</dbReference>
<sequence length="811" mass="84820">MMVASANDPCPADIATEVCAIPPAAFSYSVVTFGNANIAAHSMYYGIAVGGTLTDGSPNESATVDKTKSYIKEKQGQCTFNFNSGVQYGDSCFADNLYERMNYIATHAQNSTNVVVYTSGGSSRPYTVDDFVPGGDGNDDGLTLAVFNTYDDIYIADAGGRQFGPTIIAPNAKVIVLNGAGYVDGAIYAKELDAQAGSLQLHGDTFTGTINCGSGTDPSTTDDKTGSTSGCGADPVPSGVSYGTYSGNPQCVSGGSSPPFGFDYGWKMNGCQGGSFTLDAISNGQVKGSCGIADKISVTVQCNSDKSATISWSGEGDSNLAIKMKGGNGGVLYDNTNNGGNFFAATNSGGNIADISHIEICVNCVGADCYKEPTNPAPTPAAPAPTPATPTGGYCVKYGNGCDGELAGTWCNKLQSNCEGNCNGNWCNPGNPAPTPAAPAPTPATPTGYCVTNGSGCGGQQAGGWCSKLQSNCEGNCNGEWCGVNVSPPTGSPTASPTGAPTASPTEAPTGSPTATPEASPVASPTTPPPAPDGPSPGDVATEHVFVQGDPHFKTFGGELYDYHGECDLVLLHNPDFGNGLGMDIHIRTKIEDFWSSVESAAIRIGDASLEIKADPSSDNWLWINGEAAPKQVGKNMLRADLGGFMVRYKEHGPNVREALVYLVTGKDSHKEFIVFKTFKSFVKIDVDWKDSSNYENSLGLLGSHDQNGKRLARDGKTFIQDYIEFGQEWQVLGSEPKLFHSYEGAVVGRKCVMPPAFKAAQKLRKRRLAESSLTEADADKACKHLADAEEIKSCVYDVLATQDLSMASVW</sequence>
<evidence type="ECO:0000256" key="1">
    <source>
        <dbReference type="SAM" id="MobiDB-lite"/>
    </source>
</evidence>
<dbReference type="Proteomes" id="UP001153069">
    <property type="component" value="Unassembled WGS sequence"/>
</dbReference>
<name>A0A9N8H891_9STRA</name>
<dbReference type="PROSITE" id="PS51233">
    <property type="entry name" value="VWFD"/>
    <property type="match status" value="1"/>
</dbReference>
<evidence type="ECO:0000313" key="3">
    <source>
        <dbReference type="EMBL" id="CAB9505448.1"/>
    </source>
</evidence>
<dbReference type="AlphaFoldDB" id="A0A9N8H891"/>
<proteinExistence type="predicted"/>
<feature type="domain" description="VWFD" evidence="2">
    <location>
        <begin position="543"/>
        <end position="739"/>
    </location>
</feature>
<reference evidence="3" key="1">
    <citation type="submission" date="2020-06" db="EMBL/GenBank/DDBJ databases">
        <authorList>
            <consortium name="Plant Systems Biology data submission"/>
        </authorList>
    </citation>
    <scope>NUCLEOTIDE SEQUENCE</scope>
    <source>
        <strain evidence="3">D6</strain>
    </source>
</reference>
<accession>A0A9N8H891</accession>
<dbReference type="InterPro" id="IPR001846">
    <property type="entry name" value="VWF_type-D"/>
</dbReference>
<feature type="compositionally biased region" description="Pro residues" evidence="1">
    <location>
        <begin position="526"/>
        <end position="535"/>
    </location>
</feature>
<feature type="compositionally biased region" description="Low complexity" evidence="1">
    <location>
        <begin position="489"/>
        <end position="525"/>
    </location>
</feature>
<protein>
    <recommendedName>
        <fullName evidence="2">VWFD domain-containing protein</fullName>
    </recommendedName>
</protein>
<gene>
    <name evidence="3" type="ORF">SEMRO_231_G093650.1</name>
</gene>
<dbReference type="PRINTS" id="PR01217">
    <property type="entry name" value="PRICHEXTENSN"/>
</dbReference>
<evidence type="ECO:0000313" key="4">
    <source>
        <dbReference type="Proteomes" id="UP001153069"/>
    </source>
</evidence>
<dbReference type="OrthoDB" id="49073at2759"/>